<evidence type="ECO:0000313" key="2">
    <source>
        <dbReference type="Proteomes" id="UP000092445"/>
    </source>
</evidence>
<dbReference type="EnsemblMetazoa" id="GPAI016015-RA">
    <property type="protein sequence ID" value="GPAI016015-PA"/>
    <property type="gene ID" value="GPAI016015"/>
</dbReference>
<dbReference type="Proteomes" id="UP000092445">
    <property type="component" value="Unassembled WGS sequence"/>
</dbReference>
<accession>A0A1A9ZIS7</accession>
<organism evidence="1 2">
    <name type="scientific">Glossina pallidipes</name>
    <name type="common">Tsetse fly</name>
    <dbReference type="NCBI Taxonomy" id="7398"/>
    <lineage>
        <taxon>Eukaryota</taxon>
        <taxon>Metazoa</taxon>
        <taxon>Ecdysozoa</taxon>
        <taxon>Arthropoda</taxon>
        <taxon>Hexapoda</taxon>
        <taxon>Insecta</taxon>
        <taxon>Pterygota</taxon>
        <taxon>Neoptera</taxon>
        <taxon>Endopterygota</taxon>
        <taxon>Diptera</taxon>
        <taxon>Brachycera</taxon>
        <taxon>Muscomorpha</taxon>
        <taxon>Hippoboscoidea</taxon>
        <taxon>Glossinidae</taxon>
        <taxon>Glossina</taxon>
    </lineage>
</organism>
<dbReference type="VEuPathDB" id="VectorBase:GPAI016015"/>
<protein>
    <submittedName>
        <fullName evidence="1">Uncharacterized protein</fullName>
    </submittedName>
</protein>
<dbReference type="AlphaFoldDB" id="A0A1A9ZIS7"/>
<reference evidence="1" key="2">
    <citation type="submission" date="2020-05" db="UniProtKB">
        <authorList>
            <consortium name="EnsemblMetazoa"/>
        </authorList>
    </citation>
    <scope>IDENTIFICATION</scope>
    <source>
        <strain evidence="1">IAEA</strain>
    </source>
</reference>
<name>A0A1A9ZIS7_GLOPL</name>
<reference evidence="2" key="1">
    <citation type="submission" date="2014-03" db="EMBL/GenBank/DDBJ databases">
        <authorList>
            <person name="Aksoy S."/>
            <person name="Warren W."/>
            <person name="Wilson R.K."/>
        </authorList>
    </citation>
    <scope>NUCLEOTIDE SEQUENCE [LARGE SCALE GENOMIC DNA]</scope>
    <source>
        <strain evidence="2">IAEA</strain>
    </source>
</reference>
<proteinExistence type="predicted"/>
<sequence length="106" mass="12437">MKTIATTFLQAETYFACILVKVKENFKDHKDFGKHNLSHITKTFDLMSTHSNRRCKQTGETEQNKLYSVFPLLVHEGQSQEWTLPAYSQTYNQQKTVAYNPWKISF</sequence>
<keyword evidence="2" id="KW-1185">Reference proteome</keyword>
<evidence type="ECO:0000313" key="1">
    <source>
        <dbReference type="EnsemblMetazoa" id="GPAI016015-PA"/>
    </source>
</evidence>